<dbReference type="OMA" id="PCQIFDY"/>
<dbReference type="InterPro" id="IPR033979">
    <property type="entry name" value="MINDY_domain"/>
</dbReference>
<proteinExistence type="predicted"/>
<dbReference type="GO" id="GO:0071944">
    <property type="term" value="C:cell periphery"/>
    <property type="evidence" value="ECO:0007669"/>
    <property type="project" value="TreeGrafter"/>
</dbReference>
<evidence type="ECO:0000259" key="1">
    <source>
        <dbReference type="Pfam" id="PF04424"/>
    </source>
</evidence>
<name>A0A151ZF64_TIELA</name>
<evidence type="ECO:0000313" key="2">
    <source>
        <dbReference type="EMBL" id="KYQ92611.1"/>
    </source>
</evidence>
<gene>
    <name evidence="2" type="ORF">DLAC_06605</name>
</gene>
<dbReference type="PANTHER" id="PTHR18063">
    <property type="entry name" value="NF-E2 INDUCIBLE PROTEIN"/>
    <property type="match status" value="1"/>
</dbReference>
<dbReference type="AlphaFoldDB" id="A0A151ZF64"/>
<dbReference type="Pfam" id="PF04424">
    <property type="entry name" value="MINDY_DUB"/>
    <property type="match status" value="1"/>
</dbReference>
<dbReference type="GO" id="GO:1990380">
    <property type="term" value="F:K48-linked deubiquitinase activity"/>
    <property type="evidence" value="ECO:0007669"/>
    <property type="project" value="InterPro"/>
</dbReference>
<dbReference type="GO" id="GO:0071108">
    <property type="term" value="P:protein K48-linked deubiquitination"/>
    <property type="evidence" value="ECO:0007669"/>
    <property type="project" value="TreeGrafter"/>
</dbReference>
<protein>
    <submittedName>
        <fullName evidence="2">DUF544 family protein</fullName>
    </submittedName>
</protein>
<dbReference type="PANTHER" id="PTHR18063:SF9">
    <property type="entry name" value="DUF544 FAMILY PROTEIN"/>
    <property type="match status" value="1"/>
</dbReference>
<comment type="caution">
    <text evidence="2">The sequence shown here is derived from an EMBL/GenBank/DDBJ whole genome shotgun (WGS) entry which is preliminary data.</text>
</comment>
<dbReference type="GO" id="GO:0004843">
    <property type="term" value="F:cysteine-type deubiquitinase activity"/>
    <property type="evidence" value="ECO:0007669"/>
    <property type="project" value="InterPro"/>
</dbReference>
<evidence type="ECO:0000313" key="3">
    <source>
        <dbReference type="Proteomes" id="UP000076078"/>
    </source>
</evidence>
<accession>A0A151ZF64</accession>
<dbReference type="EMBL" id="LODT01000029">
    <property type="protein sequence ID" value="KYQ92611.1"/>
    <property type="molecule type" value="Genomic_DNA"/>
</dbReference>
<dbReference type="GO" id="GO:0005829">
    <property type="term" value="C:cytosol"/>
    <property type="evidence" value="ECO:0007669"/>
    <property type="project" value="TreeGrafter"/>
</dbReference>
<dbReference type="Proteomes" id="UP000076078">
    <property type="component" value="Unassembled WGS sequence"/>
</dbReference>
<dbReference type="OrthoDB" id="10261212at2759"/>
<dbReference type="InterPro" id="IPR007518">
    <property type="entry name" value="MINDY"/>
</dbReference>
<sequence length="412" mass="46728">MTQNKTETDHAAIEKRFQYRSRHGETHEFDTTEDACAKYGFFAGSRVKTPKGPAVVIGVSEGNLWFHVDGDQGASFWDNGKDYDALVFELGMELIDDLGPSIDIANQYKVKRIQYLGKDVSIILQNENGPCPLISIANVLLLQQKISLDSSMSFISLKKLGDLIIKHAKLLYADNQDILPIIEDYDKNVLPSLEKGLIVNIHFNDILGFEKTAPCQIFDYLHIKLVHGWIVDPEKKEVCKLVGSMNYNDLAPKVVNIEQSFPTLSLDDQDNIINFVNCNQLTEEGLSLILKNLEEDELVVFFRNNHFATMTKHDGFLHILVSDVGYEREKSIIWDRIISKDGESTFLSGNFKSRKTDAMVEVRSTLQAFGFKPSEIEEAEDYIINLDKFTSDDLLEEATKYLTSKNYIPQPL</sequence>
<keyword evidence="3" id="KW-1185">Reference proteome</keyword>
<reference evidence="2 3" key="1">
    <citation type="submission" date="2015-12" db="EMBL/GenBank/DDBJ databases">
        <title>Dictyostelia acquired genes for synthesis and detection of signals that induce cell-type specialization by lateral gene transfer from prokaryotes.</title>
        <authorList>
            <person name="Gloeckner G."/>
            <person name="Schaap P."/>
        </authorList>
    </citation>
    <scope>NUCLEOTIDE SEQUENCE [LARGE SCALE GENOMIC DNA]</scope>
    <source>
        <strain evidence="2 3">TK</strain>
    </source>
</reference>
<dbReference type="STRING" id="361077.A0A151ZF64"/>
<organism evidence="2 3">
    <name type="scientific">Tieghemostelium lacteum</name>
    <name type="common">Slime mold</name>
    <name type="synonym">Dictyostelium lacteum</name>
    <dbReference type="NCBI Taxonomy" id="361077"/>
    <lineage>
        <taxon>Eukaryota</taxon>
        <taxon>Amoebozoa</taxon>
        <taxon>Evosea</taxon>
        <taxon>Eumycetozoa</taxon>
        <taxon>Dictyostelia</taxon>
        <taxon>Dictyosteliales</taxon>
        <taxon>Raperosteliaceae</taxon>
        <taxon>Tieghemostelium</taxon>
    </lineage>
</organism>
<dbReference type="GO" id="GO:0016807">
    <property type="term" value="F:cysteine-type carboxypeptidase activity"/>
    <property type="evidence" value="ECO:0007669"/>
    <property type="project" value="TreeGrafter"/>
</dbReference>
<dbReference type="InParanoid" id="A0A151ZF64"/>
<feature type="domain" description="MINDY deubiquitinase" evidence="1">
    <location>
        <begin position="107"/>
        <end position="351"/>
    </location>
</feature>